<organism evidence="1 2">
    <name type="scientific">Aliiglaciecola litoralis</name>
    <dbReference type="NCBI Taxonomy" id="582857"/>
    <lineage>
        <taxon>Bacteria</taxon>
        <taxon>Pseudomonadati</taxon>
        <taxon>Pseudomonadota</taxon>
        <taxon>Gammaproteobacteria</taxon>
        <taxon>Alteromonadales</taxon>
        <taxon>Alteromonadaceae</taxon>
        <taxon>Aliiglaciecola</taxon>
    </lineage>
</organism>
<reference evidence="1 2" key="1">
    <citation type="journal article" date="2019" name="Int. J. Syst. Evol. Microbiol.">
        <title>The Global Catalogue of Microorganisms (GCM) 10K type strain sequencing project: providing services to taxonomists for standard genome sequencing and annotation.</title>
        <authorList>
            <consortium name="The Broad Institute Genomics Platform"/>
            <consortium name="The Broad Institute Genome Sequencing Center for Infectious Disease"/>
            <person name="Wu L."/>
            <person name="Ma J."/>
        </authorList>
    </citation>
    <scope>NUCLEOTIDE SEQUENCE [LARGE SCALE GENOMIC DNA]</scope>
    <source>
        <strain evidence="1 2">JCM 15896</strain>
    </source>
</reference>
<gene>
    <name evidence="1" type="ORF">GCM10009114_19270</name>
</gene>
<dbReference type="Gene3D" id="3.90.980.10">
    <property type="entry name" value="DNA primase, catalytic core, N-terminal domain"/>
    <property type="match status" value="1"/>
</dbReference>
<dbReference type="RefSeq" id="WP_343859221.1">
    <property type="nucleotide sequence ID" value="NZ_BAAAFD010000004.1"/>
</dbReference>
<name>A0ABN1LJI9_9ALTE</name>
<evidence type="ECO:0000313" key="1">
    <source>
        <dbReference type="EMBL" id="GAA0856616.1"/>
    </source>
</evidence>
<proteinExistence type="predicted"/>
<dbReference type="InterPro" id="IPR037068">
    <property type="entry name" value="DNA_primase_core_N_sf"/>
</dbReference>
<keyword evidence="2" id="KW-1185">Reference proteome</keyword>
<dbReference type="EMBL" id="BAAAFD010000004">
    <property type="protein sequence ID" value="GAA0856616.1"/>
    <property type="molecule type" value="Genomic_DNA"/>
</dbReference>
<evidence type="ECO:0000313" key="2">
    <source>
        <dbReference type="Proteomes" id="UP001500359"/>
    </source>
</evidence>
<accession>A0ABN1LJI9</accession>
<sequence>MKIKLAPLLNADSLLDVSPFSEFDIQVREQFLPLTQGLYHQSLLVEESPQIYLQQYYGVGTDDIKNYQLGYCNRQLGKQLPHHRSHDGVKLRGALSHLKILRPSGHESFRGCITVPVYYEGEIVAYYGERIDRARRGSSASYWHPIEKPAIFNIDHIENMPCVFMCQSPLVAIQMMDAFSSKVIATDASYSLCDEDLQCLADKGVQSVIAVKHINVDRLTLMKLAKRLSRFGIQYESITHAHGGSYGRA</sequence>
<dbReference type="Proteomes" id="UP001500359">
    <property type="component" value="Unassembled WGS sequence"/>
</dbReference>
<comment type="caution">
    <text evidence="1">The sequence shown here is derived from an EMBL/GenBank/DDBJ whole genome shotgun (WGS) entry which is preliminary data.</text>
</comment>
<protein>
    <submittedName>
        <fullName evidence="1">Uncharacterized protein</fullName>
    </submittedName>
</protein>